<protein>
    <submittedName>
        <fullName evidence="1">Uncharacterized protein</fullName>
    </submittedName>
</protein>
<keyword evidence="2" id="KW-1185">Reference proteome</keyword>
<evidence type="ECO:0000313" key="1">
    <source>
        <dbReference type="EMBL" id="KAI3728289.1"/>
    </source>
</evidence>
<accession>A0ACB9C264</accession>
<evidence type="ECO:0000313" key="2">
    <source>
        <dbReference type="Proteomes" id="UP001055879"/>
    </source>
</evidence>
<dbReference type="EMBL" id="CM042051">
    <property type="protein sequence ID" value="KAI3728289.1"/>
    <property type="molecule type" value="Genomic_DNA"/>
</dbReference>
<organism evidence="1 2">
    <name type="scientific">Arctium lappa</name>
    <name type="common">Greater burdock</name>
    <name type="synonym">Lappa major</name>
    <dbReference type="NCBI Taxonomy" id="4217"/>
    <lineage>
        <taxon>Eukaryota</taxon>
        <taxon>Viridiplantae</taxon>
        <taxon>Streptophyta</taxon>
        <taxon>Embryophyta</taxon>
        <taxon>Tracheophyta</taxon>
        <taxon>Spermatophyta</taxon>
        <taxon>Magnoliopsida</taxon>
        <taxon>eudicotyledons</taxon>
        <taxon>Gunneridae</taxon>
        <taxon>Pentapetalae</taxon>
        <taxon>asterids</taxon>
        <taxon>campanulids</taxon>
        <taxon>Asterales</taxon>
        <taxon>Asteraceae</taxon>
        <taxon>Carduoideae</taxon>
        <taxon>Cardueae</taxon>
        <taxon>Arctiinae</taxon>
        <taxon>Arctium</taxon>
    </lineage>
</organism>
<reference evidence="1 2" key="2">
    <citation type="journal article" date="2022" name="Mol. Ecol. Resour.">
        <title>The genomes of chicory, endive, great burdock and yacon provide insights into Asteraceae paleo-polyploidization history and plant inulin production.</title>
        <authorList>
            <person name="Fan W."/>
            <person name="Wang S."/>
            <person name="Wang H."/>
            <person name="Wang A."/>
            <person name="Jiang F."/>
            <person name="Liu H."/>
            <person name="Zhao H."/>
            <person name="Xu D."/>
            <person name="Zhang Y."/>
        </authorList>
    </citation>
    <scope>NUCLEOTIDE SEQUENCE [LARGE SCALE GENOMIC DNA]</scope>
    <source>
        <strain evidence="2">cv. Niubang</strain>
    </source>
</reference>
<comment type="caution">
    <text evidence="1">The sequence shown here is derived from an EMBL/GenBank/DDBJ whole genome shotgun (WGS) entry which is preliminary data.</text>
</comment>
<dbReference type="Proteomes" id="UP001055879">
    <property type="component" value="Linkage Group LG05"/>
</dbReference>
<proteinExistence type="predicted"/>
<reference evidence="2" key="1">
    <citation type="journal article" date="2022" name="Mol. Ecol. Resour.">
        <title>The genomes of chicory, endive, great burdock and yacon provide insights into Asteraceae palaeo-polyploidization history and plant inulin production.</title>
        <authorList>
            <person name="Fan W."/>
            <person name="Wang S."/>
            <person name="Wang H."/>
            <person name="Wang A."/>
            <person name="Jiang F."/>
            <person name="Liu H."/>
            <person name="Zhao H."/>
            <person name="Xu D."/>
            <person name="Zhang Y."/>
        </authorList>
    </citation>
    <scope>NUCLEOTIDE SEQUENCE [LARGE SCALE GENOMIC DNA]</scope>
    <source>
        <strain evidence="2">cv. Niubang</strain>
    </source>
</reference>
<sequence>MDLVLSEFSIDVLNVPHDCVLVISQNLTCNSNDFRGLKGFMDQLESPIDGWWPTNSSSICCNWVGIPCNSSSGRIVGLELQHKRLTGILSDLISNLDQLRTLDLSQNFLKGPLPISLFHLPHLEVVDLSSNEFDGVLPVTINLPAFQVLDISDNAFTDGSINFNCSIMANLTSLNLGTNSFSGTIPANLASCLKLKALPNLMILVLTMNFHTEQLSSDDDLQFKALKALVIANCRLTDISLDEPFPEFPFLKKRDISGRGLPLQYHQIVNFPPSLDLSSNFLTGPIWPEFGKWKKLHVLDLKHNNLSGRIPSSLSGNPGLCGGIDIVLKCEKIEDLLPTDLASEEEEESSIIWMLASTGFGTGFIVTVTVLLVVPAIKDC</sequence>
<name>A0ACB9C264_ARCLA</name>
<gene>
    <name evidence="1" type="ORF">L6452_16923</name>
</gene>